<accession>A0A2Z6QTN9</accession>
<dbReference type="Gene3D" id="2.40.70.10">
    <property type="entry name" value="Acid Proteases"/>
    <property type="match status" value="1"/>
</dbReference>
<dbReference type="GO" id="GO:0032982">
    <property type="term" value="C:myosin filament"/>
    <property type="evidence" value="ECO:0007669"/>
    <property type="project" value="TreeGrafter"/>
</dbReference>
<dbReference type="GO" id="GO:0051015">
    <property type="term" value="F:actin filament binding"/>
    <property type="evidence" value="ECO:0007669"/>
    <property type="project" value="TreeGrafter"/>
</dbReference>
<dbReference type="GO" id="GO:0000146">
    <property type="term" value="F:microfilament motor activity"/>
    <property type="evidence" value="ECO:0007669"/>
    <property type="project" value="TreeGrafter"/>
</dbReference>
<dbReference type="EMBL" id="BEXD01000649">
    <property type="protein sequence ID" value="GBB89139.1"/>
    <property type="molecule type" value="Genomic_DNA"/>
</dbReference>
<comment type="caution">
    <text evidence="2">The sequence shown here is derived from an EMBL/GenBank/DDBJ whole genome shotgun (WGS) entry which is preliminary data.</text>
</comment>
<name>A0A2Z6QTN9_9GLOM</name>
<dbReference type="GO" id="GO:0016460">
    <property type="term" value="C:myosin II complex"/>
    <property type="evidence" value="ECO:0007669"/>
    <property type="project" value="TreeGrafter"/>
</dbReference>
<dbReference type="AlphaFoldDB" id="A0A2Z6QTN9"/>
<protein>
    <submittedName>
        <fullName evidence="2">Uncharacterized protein</fullName>
    </submittedName>
</protein>
<evidence type="ECO:0000313" key="3">
    <source>
        <dbReference type="Proteomes" id="UP000247702"/>
    </source>
</evidence>
<organism evidence="2 3">
    <name type="scientific">Rhizophagus clarus</name>
    <dbReference type="NCBI Taxonomy" id="94130"/>
    <lineage>
        <taxon>Eukaryota</taxon>
        <taxon>Fungi</taxon>
        <taxon>Fungi incertae sedis</taxon>
        <taxon>Mucoromycota</taxon>
        <taxon>Glomeromycotina</taxon>
        <taxon>Glomeromycetes</taxon>
        <taxon>Glomerales</taxon>
        <taxon>Glomeraceae</taxon>
        <taxon>Rhizophagus</taxon>
    </lineage>
</organism>
<reference evidence="2 3" key="1">
    <citation type="submission" date="2017-11" db="EMBL/GenBank/DDBJ databases">
        <title>The genome of Rhizophagus clarus HR1 reveals common genetic basis of auxotrophy among arbuscular mycorrhizal fungi.</title>
        <authorList>
            <person name="Kobayashi Y."/>
        </authorList>
    </citation>
    <scope>NUCLEOTIDE SEQUENCE [LARGE SCALE GENOMIC DNA]</scope>
    <source>
        <strain evidence="2 3">HR1</strain>
    </source>
</reference>
<dbReference type="PANTHER" id="PTHR45615">
    <property type="entry name" value="MYOSIN HEAVY CHAIN, NON-MUSCLE"/>
    <property type="match status" value="1"/>
</dbReference>
<gene>
    <name evidence="2" type="ORF">RclHR1_15820005</name>
</gene>
<keyword evidence="3" id="KW-1185">Reference proteome</keyword>
<evidence type="ECO:0000313" key="2">
    <source>
        <dbReference type="EMBL" id="GBB89139.1"/>
    </source>
</evidence>
<keyword evidence="1" id="KW-0175">Coiled coil</keyword>
<sequence length="961" mass="108977">MAFRRPHPRQRRTCEEHKAKLEDENYHLRSELQTEVDSNHQNERQIRELEQEYSRCEQEVQNLNREIERFEHASEEEIAELKFEIFNLKNQLYQARKDDRDKEKYISSLEARLIESEEQVEKLRYQIKTISSRKNSPEQGNSPDLYNPNINLEMATITELANAIDGFLENRTTARDILIDQIKRATRQIRRKENNLHQDLACEQRRRYDAEAERDNEIIRRQLAEGGMDTVVGDLENERNEKKRWYFSYRDKDRRVRKLLQEQFALQLLYRQNAHHLQRCRADRGLLEYNRDRLFERYEKWKAKEKNSRQNILNLQGQILALQNNLPNIQQIGMRYVVASRINVAPGAGQAPGRAEALGLLISYLEGPAKQWYETRIKGKNWRCNNLSDNLGVADLNAVRGIGAGNNANQSGGLNTAGEFQGKTATEIGRIGAGVATSADIIPNGTWDEDWSIAGGEPVDNAPVAPNTGGGLPAVTIAPGIKLGQLLYLLRTAYTTVEHLKQMAVFGQLMQGDMSVEQFSAQIKKVDNITKTLAKAEKYTLSQNSAPSSFPIFLSANPYVDTNRSGSGMTKNEIEGLIKTTMASSQPQQNTDLQAIAKSFQESMSRATKTLDNSKKTANKRGEDLIIRRFLSELVRTKSNKQPEDDYNYNPVDDITDSMAGMTLNSATINAIKSLLEVLLRNVPSVVDLDILPQKSSSKKSSSKEISRISEASKIPLEETIRKVLHSELKLIFPAHFFQDSSLIVPKQIVAVKIVSQNDLSPSSKDSDESSLEKESLDDPMEIDFIKKKELKTSVATVECKIKRLKIPAMTLDSGAEPPIISKNIVVRIKAKIDESEKYDLSGIATIPIESIGIVRNLPITLAPGLTIYKDFIVVDYYKPTLIFSNQLLKKYKCTMDWDTNELKISLNGKDYIILVTMHKVKNKLEVNCVRTTSKCDDLPAPDCILHDLQDSSEDDTLKKK</sequence>
<dbReference type="Proteomes" id="UP000247702">
    <property type="component" value="Unassembled WGS sequence"/>
</dbReference>
<evidence type="ECO:0000256" key="1">
    <source>
        <dbReference type="SAM" id="Coils"/>
    </source>
</evidence>
<dbReference type="InterPro" id="IPR021109">
    <property type="entry name" value="Peptidase_aspartic_dom_sf"/>
</dbReference>
<dbReference type="GO" id="GO:0005737">
    <property type="term" value="C:cytoplasm"/>
    <property type="evidence" value="ECO:0007669"/>
    <property type="project" value="TreeGrafter"/>
</dbReference>
<dbReference type="PANTHER" id="PTHR45615:SF40">
    <property type="entry name" value="MYOSIN HEAVY CHAIN, NON-MUSCLE"/>
    <property type="match status" value="1"/>
</dbReference>
<proteinExistence type="predicted"/>
<feature type="coiled-coil region" evidence="1">
    <location>
        <begin position="32"/>
        <end position="80"/>
    </location>
</feature>